<evidence type="ECO:0000256" key="3">
    <source>
        <dbReference type="ARBA" id="ARBA00022691"/>
    </source>
</evidence>
<organism evidence="5 6">
    <name type="scientific">Caenimonas koreensis DSM 17982</name>
    <dbReference type="NCBI Taxonomy" id="1121255"/>
    <lineage>
        <taxon>Bacteria</taxon>
        <taxon>Pseudomonadati</taxon>
        <taxon>Pseudomonadota</taxon>
        <taxon>Betaproteobacteria</taxon>
        <taxon>Burkholderiales</taxon>
        <taxon>Comamonadaceae</taxon>
        <taxon>Caenimonas</taxon>
    </lineage>
</organism>
<keyword evidence="6" id="KW-1185">Reference proteome</keyword>
<dbReference type="PANTHER" id="PTHR11006">
    <property type="entry name" value="PROTEIN ARGININE N-METHYLTRANSFERASE"/>
    <property type="match status" value="1"/>
</dbReference>
<dbReference type="Proteomes" id="UP000487350">
    <property type="component" value="Unassembled WGS sequence"/>
</dbReference>
<evidence type="ECO:0000313" key="6">
    <source>
        <dbReference type="Proteomes" id="UP000487350"/>
    </source>
</evidence>
<protein>
    <submittedName>
        <fullName evidence="5">Methyltransferase domain-containing protein</fullName>
    </submittedName>
</protein>
<feature type="domain" description="Protein arginine N-methyltransferase" evidence="4">
    <location>
        <begin position="200"/>
        <end position="313"/>
    </location>
</feature>
<sequence length="412" mass="44662">MGRMRGLARQRPGRYLVAVPSAAVRCGHRLLEGSVVSDMLDEHLEYVSDQARMALFRQAIGRVVKPGDSVVDLGCGSAVLGLMSLKAGARHVDAIDSTSAIDLAKGTLQGAGFAGHAHFHHALTSRVELPREADVIICDHVGYFGFDYGLIELLADARRRFLKPGGAQVPRRLRLFLSAVDSEGCRKETSGWAAPEVPAEFHWVRASALARVHPMQLKAADLIAAPAALADLNLMEDQPDFMSWTATLAIEREGVIDGLLGWFECELAQDVWMTNSPVNAAAIARPQAYLPLSEPMEVNVGDVVQATIMARPADNVVVWQVQRPGDGALLSNSTLNSGFDSAVHRLMSLRPDHVPQLSAPGRARQIVLGYCDGKRTRAEIHEAVARDHPRLMPTPAELSRFINEALAQDASS</sequence>
<dbReference type="GO" id="GO:0042054">
    <property type="term" value="F:histone methyltransferase activity"/>
    <property type="evidence" value="ECO:0007669"/>
    <property type="project" value="TreeGrafter"/>
</dbReference>
<dbReference type="EMBL" id="WJBU01000005">
    <property type="protein sequence ID" value="MRD46816.1"/>
    <property type="molecule type" value="Genomic_DNA"/>
</dbReference>
<name>A0A844B652_9BURK</name>
<evidence type="ECO:0000313" key="5">
    <source>
        <dbReference type="EMBL" id="MRD46816.1"/>
    </source>
</evidence>
<proteinExistence type="predicted"/>
<comment type="caution">
    <text evidence="5">The sequence shown here is derived from an EMBL/GenBank/DDBJ whole genome shotgun (WGS) entry which is preliminary data.</text>
</comment>
<dbReference type="InterPro" id="IPR055135">
    <property type="entry name" value="PRMT_dom"/>
</dbReference>
<dbReference type="InterPro" id="IPR025799">
    <property type="entry name" value="Arg_MeTrfase"/>
</dbReference>
<dbReference type="PANTHER" id="PTHR11006:SF4">
    <property type="entry name" value="PROTEIN ARGININE N-METHYLTRANSFERASE 7"/>
    <property type="match status" value="1"/>
</dbReference>
<dbReference type="GO" id="GO:0032259">
    <property type="term" value="P:methylation"/>
    <property type="evidence" value="ECO:0007669"/>
    <property type="project" value="UniProtKB-KW"/>
</dbReference>
<evidence type="ECO:0000256" key="2">
    <source>
        <dbReference type="ARBA" id="ARBA00022679"/>
    </source>
</evidence>
<dbReference type="SUPFAM" id="SSF53335">
    <property type="entry name" value="S-adenosyl-L-methionine-dependent methyltransferases"/>
    <property type="match status" value="1"/>
</dbReference>
<accession>A0A844B652</accession>
<keyword evidence="3" id="KW-0949">S-adenosyl-L-methionine</keyword>
<dbReference type="GO" id="GO:0016274">
    <property type="term" value="F:protein-arginine N-methyltransferase activity"/>
    <property type="evidence" value="ECO:0007669"/>
    <property type="project" value="InterPro"/>
</dbReference>
<keyword evidence="1 5" id="KW-0489">Methyltransferase</keyword>
<dbReference type="Gene3D" id="3.40.50.150">
    <property type="entry name" value="Vaccinia Virus protein VP39"/>
    <property type="match status" value="1"/>
</dbReference>
<gene>
    <name evidence="5" type="ORF">GHT07_05985</name>
</gene>
<dbReference type="Pfam" id="PF22528">
    <property type="entry name" value="PRMT_C"/>
    <property type="match status" value="1"/>
</dbReference>
<reference evidence="5 6" key="1">
    <citation type="submission" date="2019-11" db="EMBL/GenBank/DDBJ databases">
        <title>Caenimonas koreensis gen. nov., sp. nov., isolated from activated sludge.</title>
        <authorList>
            <person name="Seung H.R."/>
        </authorList>
    </citation>
    <scope>NUCLEOTIDE SEQUENCE [LARGE SCALE GENOMIC DNA]</scope>
    <source>
        <strain evidence="5 6">EMB320</strain>
    </source>
</reference>
<dbReference type="CDD" id="cd02440">
    <property type="entry name" value="AdoMet_MTases"/>
    <property type="match status" value="1"/>
</dbReference>
<dbReference type="OrthoDB" id="101857at2"/>
<dbReference type="AlphaFoldDB" id="A0A844B652"/>
<dbReference type="Pfam" id="PF06325">
    <property type="entry name" value="PrmA"/>
    <property type="match status" value="1"/>
</dbReference>
<dbReference type="Gene3D" id="2.70.160.11">
    <property type="entry name" value="Hnrnp arginine n-methyltransferase1"/>
    <property type="match status" value="1"/>
</dbReference>
<keyword evidence="2 5" id="KW-0808">Transferase</keyword>
<dbReference type="InterPro" id="IPR029063">
    <property type="entry name" value="SAM-dependent_MTases_sf"/>
</dbReference>
<evidence type="ECO:0000256" key="1">
    <source>
        <dbReference type="ARBA" id="ARBA00022603"/>
    </source>
</evidence>
<evidence type="ECO:0000259" key="4">
    <source>
        <dbReference type="Pfam" id="PF22528"/>
    </source>
</evidence>